<comment type="caution">
    <text evidence="2">The sequence shown here is derived from an EMBL/GenBank/DDBJ whole genome shotgun (WGS) entry which is preliminary data.</text>
</comment>
<dbReference type="EMBL" id="JWZT01005158">
    <property type="protein sequence ID" value="KII61989.1"/>
    <property type="molecule type" value="Genomic_DNA"/>
</dbReference>
<dbReference type="OrthoDB" id="26387at2759"/>
<name>A0A0C2MCC4_THEKT</name>
<dbReference type="Proteomes" id="UP000031668">
    <property type="component" value="Unassembled WGS sequence"/>
</dbReference>
<evidence type="ECO:0000313" key="2">
    <source>
        <dbReference type="EMBL" id="KII61989.1"/>
    </source>
</evidence>
<feature type="transmembrane region" description="Helical" evidence="1">
    <location>
        <begin position="232"/>
        <end position="250"/>
    </location>
</feature>
<keyword evidence="1" id="KW-0472">Membrane</keyword>
<evidence type="ECO:0000313" key="3">
    <source>
        <dbReference type="Proteomes" id="UP000031668"/>
    </source>
</evidence>
<protein>
    <submittedName>
        <fullName evidence="2">Uncharacterized protein</fullName>
    </submittedName>
</protein>
<dbReference type="AlphaFoldDB" id="A0A0C2MCC4"/>
<sequence>MQDFNAIQFLISLLSPEHFLNHLLFNTCPSIRNKTSISQPLSQIISQPEFEDTSVLQHILILIYNALTEMRLVGDLGDPDTYFMKRQRIHMQICQYIDRSIYVRRMLEMRRVSLESHNPLSYDIIYNIMLFHIPYTTKTPNYDDLESISPKYFNPGSPYYYLNTSEDTQYALNTVLSCYKTEVPHFELPDVINLRNEFEGLDAFMFSDTFLDFIIECFVKWHKTPDRWQKDSPLLILFILLILCFILRLSKDRTVCESYREIMIDFFGIHRKLQNRSLFDILQRDVSNFPNPLVAAMCKRPLSLSHLGKRNTQNQ</sequence>
<accession>A0A0C2MCC4</accession>
<reference evidence="2 3" key="1">
    <citation type="journal article" date="2014" name="Genome Biol. Evol.">
        <title>The genome of the myxosporean Thelohanellus kitauei shows adaptations to nutrient acquisition within its fish host.</title>
        <authorList>
            <person name="Yang Y."/>
            <person name="Xiong J."/>
            <person name="Zhou Z."/>
            <person name="Huo F."/>
            <person name="Miao W."/>
            <person name="Ran C."/>
            <person name="Liu Y."/>
            <person name="Zhang J."/>
            <person name="Feng J."/>
            <person name="Wang M."/>
            <person name="Wang M."/>
            <person name="Wang L."/>
            <person name="Yao B."/>
        </authorList>
    </citation>
    <scope>NUCLEOTIDE SEQUENCE [LARGE SCALE GENOMIC DNA]</scope>
    <source>
        <strain evidence="2">Wuqing</strain>
    </source>
</reference>
<organism evidence="2 3">
    <name type="scientific">Thelohanellus kitauei</name>
    <name type="common">Myxosporean</name>
    <dbReference type="NCBI Taxonomy" id="669202"/>
    <lineage>
        <taxon>Eukaryota</taxon>
        <taxon>Metazoa</taxon>
        <taxon>Cnidaria</taxon>
        <taxon>Myxozoa</taxon>
        <taxon>Myxosporea</taxon>
        <taxon>Bivalvulida</taxon>
        <taxon>Platysporina</taxon>
        <taxon>Myxobolidae</taxon>
        <taxon>Thelohanellus</taxon>
    </lineage>
</organism>
<gene>
    <name evidence="2" type="ORF">RF11_14146</name>
</gene>
<evidence type="ECO:0000256" key="1">
    <source>
        <dbReference type="SAM" id="Phobius"/>
    </source>
</evidence>
<keyword evidence="1" id="KW-1133">Transmembrane helix</keyword>
<keyword evidence="1" id="KW-0812">Transmembrane</keyword>
<keyword evidence="3" id="KW-1185">Reference proteome</keyword>
<proteinExistence type="predicted"/>